<keyword evidence="1" id="KW-1133">Transmembrane helix</keyword>
<gene>
    <name evidence="2" type="ORF">HMPREF0520_0531</name>
</gene>
<evidence type="ECO:0000256" key="1">
    <source>
        <dbReference type="SAM" id="Phobius"/>
    </source>
</evidence>
<sequence>MEVIIIMKRNRESIIRENLHFRDNLHFLLDIDDPRTHYVLRVVQMIATIIIFLLTYLQHVVVINFQSAGANDALTMFQGIANQSNNYYFNQGSNLFSFLNRLMGGNLWSTYRYAINSSQFMQDPVGLKIMIWSFLLILISAFCILTHFFKEPYVYRYSLAGAIASSIFLILTPLLIHHWANQFAINKHISLWQANQIFSVDYLAYFAIFCSLIVLSISIVRFYKHF</sequence>
<organism evidence="2 3">
    <name type="scientific">Lactobacillus iners DSM 13335</name>
    <dbReference type="NCBI Taxonomy" id="525328"/>
    <lineage>
        <taxon>Bacteria</taxon>
        <taxon>Bacillati</taxon>
        <taxon>Bacillota</taxon>
        <taxon>Bacilli</taxon>
        <taxon>Lactobacillales</taxon>
        <taxon>Lactobacillaceae</taxon>
        <taxon>Lactobacillus</taxon>
    </lineage>
</organism>
<evidence type="ECO:0008006" key="4">
    <source>
        <dbReference type="Google" id="ProtNLM"/>
    </source>
</evidence>
<accession>C8PBR1</accession>
<keyword evidence="1" id="KW-0812">Transmembrane</keyword>
<reference evidence="2 3" key="1">
    <citation type="submission" date="2009-09" db="EMBL/GenBank/DDBJ databases">
        <authorList>
            <person name="Qin X."/>
            <person name="Bachman B."/>
            <person name="Battles P."/>
            <person name="Bell A."/>
            <person name="Bess C."/>
            <person name="Bickham C."/>
            <person name="Chaboub L."/>
            <person name="Chen D."/>
            <person name="Coyle M."/>
            <person name="Deiros D.R."/>
            <person name="Dinh H."/>
            <person name="Forbes L."/>
            <person name="Fowler G."/>
            <person name="Francisco L."/>
            <person name="Fu Q."/>
            <person name="Gubbala S."/>
            <person name="Hale W."/>
            <person name="Han Y."/>
            <person name="Hemphill L."/>
            <person name="Highlander S.K."/>
            <person name="Hirani K."/>
            <person name="Hogues M."/>
            <person name="Jackson L."/>
            <person name="Jakkamsetti A."/>
            <person name="Javaid M."/>
            <person name="Jiang H."/>
            <person name="Korchina V."/>
            <person name="Kovar C."/>
            <person name="Lara F."/>
            <person name="Lee S."/>
            <person name="Mata R."/>
            <person name="Mathew T."/>
            <person name="Moen C."/>
            <person name="Morales K."/>
            <person name="Munidasa M."/>
            <person name="Nazareth L."/>
            <person name="Ngo R."/>
            <person name="Nguyen L."/>
            <person name="Okwuonu G."/>
            <person name="Ongeri F."/>
            <person name="Patil S."/>
            <person name="Petrosino J."/>
            <person name="Pham C."/>
            <person name="Pham P."/>
            <person name="Pu L.-L."/>
            <person name="Puazo M."/>
            <person name="Raj R."/>
            <person name="Reid J."/>
            <person name="Rouhana J."/>
            <person name="Saada N."/>
            <person name="Shang Y."/>
            <person name="Simmons D."/>
            <person name="Thornton R."/>
            <person name="Warren J."/>
            <person name="Weissenberger G."/>
            <person name="Zhang J."/>
            <person name="Zhang L."/>
            <person name="Zhou C."/>
            <person name="Zhu D."/>
            <person name="Muzny D."/>
            <person name="Worley K."/>
            <person name="Gibbs R."/>
        </authorList>
    </citation>
    <scope>NUCLEOTIDE SEQUENCE [LARGE SCALE GENOMIC DNA]</scope>
    <source>
        <strain evidence="2 3">DSM 13335</strain>
    </source>
</reference>
<protein>
    <recommendedName>
        <fullName evidence="4">Tat pathway signal sequence domain protein</fullName>
    </recommendedName>
</protein>
<dbReference type="Proteomes" id="UP000004115">
    <property type="component" value="Unassembled WGS sequence"/>
</dbReference>
<keyword evidence="3" id="KW-1185">Reference proteome</keyword>
<dbReference type="EMBL" id="ACLN01000004">
    <property type="protein sequence ID" value="EEW52210.1"/>
    <property type="molecule type" value="Genomic_DNA"/>
</dbReference>
<evidence type="ECO:0000313" key="2">
    <source>
        <dbReference type="EMBL" id="EEW52210.1"/>
    </source>
</evidence>
<dbReference type="HOGENOM" id="CLU_073813_0_0_9"/>
<evidence type="ECO:0000313" key="3">
    <source>
        <dbReference type="Proteomes" id="UP000004115"/>
    </source>
</evidence>
<dbReference type="PATRIC" id="fig|525328.13.peg.574"/>
<keyword evidence="1" id="KW-0472">Membrane</keyword>
<feature type="transmembrane region" description="Helical" evidence="1">
    <location>
        <begin position="129"/>
        <end position="149"/>
    </location>
</feature>
<feature type="transmembrane region" description="Helical" evidence="1">
    <location>
        <begin position="38"/>
        <end position="57"/>
    </location>
</feature>
<name>C8PBR1_9LACO</name>
<proteinExistence type="predicted"/>
<feature type="transmembrane region" description="Helical" evidence="1">
    <location>
        <begin position="202"/>
        <end position="223"/>
    </location>
</feature>
<comment type="caution">
    <text evidence="2">The sequence shown here is derived from an EMBL/GenBank/DDBJ whole genome shotgun (WGS) entry which is preliminary data.</text>
</comment>
<feature type="transmembrane region" description="Helical" evidence="1">
    <location>
        <begin position="161"/>
        <end position="180"/>
    </location>
</feature>
<dbReference type="AlphaFoldDB" id="C8PBR1"/>